<sequence>MAVVMLYKPKGNNLVIICNTIYTRHTSSCMCVGRLPTTRIKCNGKKKLGAKLLWPPVSAYFMSD</sequence>
<reference evidence="1 2" key="1">
    <citation type="submission" date="2018-09" db="EMBL/GenBank/DDBJ databases">
        <title>Yersinia kristensenii subsp. rochesterensis subsp. nov., Isolated from Human Feces.</title>
        <authorList>
            <person name="Cunningham S.A."/>
            <person name="Jeraldo P."/>
            <person name="Patel R."/>
        </authorList>
    </citation>
    <scope>NUCLEOTIDE SEQUENCE [LARGE SCALE GENOMIC DNA]</scope>
    <source>
        <strain evidence="1 2">ATCC BAA-2637</strain>
    </source>
</reference>
<evidence type="ECO:0000313" key="1">
    <source>
        <dbReference type="EMBL" id="AYD42778.1"/>
    </source>
</evidence>
<dbReference type="EMBL" id="CP032482">
    <property type="protein sequence ID" value="AYD42778.1"/>
    <property type="molecule type" value="Genomic_DNA"/>
</dbReference>
<dbReference type="Proteomes" id="UP000265864">
    <property type="component" value="Chromosome"/>
</dbReference>
<protein>
    <submittedName>
        <fullName evidence="1">Uncharacterized protein</fullName>
    </submittedName>
</protein>
<evidence type="ECO:0000313" key="2">
    <source>
        <dbReference type="Proteomes" id="UP000265864"/>
    </source>
</evidence>
<name>A0A8D4MXH0_9GAMM</name>
<proteinExistence type="predicted"/>
<accession>A0A8D4MXH0</accession>
<dbReference type="AlphaFoldDB" id="A0A8D4MXH0"/>
<gene>
    <name evidence="1" type="ORF">DXZ79_02870</name>
</gene>
<organism evidence="1 2">
    <name type="scientific">Yersinia rochesterensis</name>
    <dbReference type="NCBI Taxonomy" id="1604335"/>
    <lineage>
        <taxon>Bacteria</taxon>
        <taxon>Pseudomonadati</taxon>
        <taxon>Pseudomonadota</taxon>
        <taxon>Gammaproteobacteria</taxon>
        <taxon>Enterobacterales</taxon>
        <taxon>Yersiniaceae</taxon>
        <taxon>Yersinia</taxon>
    </lineage>
</organism>